<organism evidence="2 3">
    <name type="scientific">Acidithiobacillus caldus (strain ATCC 51756 / DSM 8584 / KU)</name>
    <dbReference type="NCBI Taxonomy" id="637389"/>
    <lineage>
        <taxon>Bacteria</taxon>
        <taxon>Pseudomonadati</taxon>
        <taxon>Pseudomonadota</taxon>
        <taxon>Acidithiobacillia</taxon>
        <taxon>Acidithiobacillales</taxon>
        <taxon>Acidithiobacillaceae</taxon>
        <taxon>Acidithiobacillus</taxon>
    </lineage>
</organism>
<dbReference type="KEGG" id="acz:Acaty_c0919"/>
<dbReference type="Gene3D" id="3.40.50.300">
    <property type="entry name" value="P-loop containing nucleotide triphosphate hydrolases"/>
    <property type="match status" value="1"/>
</dbReference>
<protein>
    <submittedName>
        <fullName evidence="2">Chromosome (Plasmid) partitioning protein ParA</fullName>
    </submittedName>
</protein>
<dbReference type="InterPro" id="IPR050678">
    <property type="entry name" value="DNA_Partitioning_ATPase"/>
</dbReference>
<dbReference type="CDD" id="cd02042">
    <property type="entry name" value="ParAB_family"/>
    <property type="match status" value="1"/>
</dbReference>
<evidence type="ECO:0000313" key="3">
    <source>
        <dbReference type="Proteomes" id="UP000005522"/>
    </source>
</evidence>
<proteinExistence type="predicted"/>
<dbReference type="SUPFAM" id="SSF52540">
    <property type="entry name" value="P-loop containing nucleoside triphosphate hydrolases"/>
    <property type="match status" value="1"/>
</dbReference>
<dbReference type="PANTHER" id="PTHR13696:SF96">
    <property type="entry name" value="COBQ_COBB_MIND_PARA NUCLEOTIDE BINDING DOMAIN-CONTAINING PROTEIN"/>
    <property type="match status" value="1"/>
</dbReference>
<evidence type="ECO:0000313" key="2">
    <source>
        <dbReference type="EMBL" id="AIA54795.1"/>
    </source>
</evidence>
<dbReference type="HOGENOM" id="CLU_037612_5_3_6"/>
<dbReference type="InterPro" id="IPR027417">
    <property type="entry name" value="P-loop_NTPase"/>
</dbReference>
<dbReference type="EMBL" id="CP005986">
    <property type="protein sequence ID" value="AIA54795.1"/>
    <property type="molecule type" value="Genomic_DNA"/>
</dbReference>
<dbReference type="eggNOG" id="COG1192">
    <property type="taxonomic scope" value="Bacteria"/>
</dbReference>
<dbReference type="Pfam" id="PF01656">
    <property type="entry name" value="CbiA"/>
    <property type="match status" value="1"/>
</dbReference>
<dbReference type="PANTHER" id="PTHR13696">
    <property type="entry name" value="P-LOOP CONTAINING NUCLEOSIDE TRIPHOSPHATE HYDROLASE"/>
    <property type="match status" value="1"/>
</dbReference>
<dbReference type="Proteomes" id="UP000005522">
    <property type="component" value="Chromosome"/>
</dbReference>
<dbReference type="InterPro" id="IPR002586">
    <property type="entry name" value="CobQ/CobB/MinD/ParA_Nub-bd_dom"/>
</dbReference>
<name>A0A059ZT77_ACICK</name>
<accession>A0A059ZT77</accession>
<dbReference type="AlphaFoldDB" id="A0A059ZT77"/>
<reference evidence="2 3" key="1">
    <citation type="journal article" date="2009" name="J. Bacteriol.">
        <title>Draft genome sequence of the extremely acidophilic bacterium Acidithiobacillus caldus ATCC 51756 reveals metabolic versatility in the genus Acidithiobacillus.</title>
        <authorList>
            <person name="Valdes J."/>
            <person name="Quatrini R."/>
            <person name="Hallberg K."/>
            <person name="Dopson M."/>
            <person name="Valenzuela P.D."/>
            <person name="Holmes D.S."/>
        </authorList>
    </citation>
    <scope>NUCLEOTIDE SEQUENCE [LARGE SCALE GENOMIC DNA]</scope>
    <source>
        <strain evidence="3">ATCC 51756 / DSM 8584 / KU</strain>
    </source>
</reference>
<gene>
    <name evidence="2" type="ORF">Acaty_c0919</name>
</gene>
<feature type="domain" description="CobQ/CobB/MinD/ParA nucleotide binding" evidence="1">
    <location>
        <begin position="9"/>
        <end position="182"/>
    </location>
</feature>
<dbReference type="RefSeq" id="WP_004871267.1">
    <property type="nucleotide sequence ID" value="NZ_CP005986.1"/>
</dbReference>
<sequence>MTSGAVLRIAVFNGKGGCGKTTLAWNLAMGLGRRAATLLLDADPQGSLAYWAEWSGRDGIAVTVQEWGATMDAGPYAFVVTDCAPRLEAEELAEIVAGADLVLLPVLPSPLDLWASRRSADWIREQQERRPSLRAAFVLNQVEAQSALSRAAQVAIAELGLPVLQAALHRRAVYRSAALEGLSVYHMGKRASAAQAELESLIEEIVK</sequence>
<dbReference type="PIRSF" id="PIRSF009320">
    <property type="entry name" value="Nuc_binding_HP_1000"/>
    <property type="match status" value="1"/>
</dbReference>
<evidence type="ECO:0000259" key="1">
    <source>
        <dbReference type="Pfam" id="PF01656"/>
    </source>
</evidence>